<feature type="region of interest" description="Disordered" evidence="1">
    <location>
        <begin position="182"/>
        <end position="205"/>
    </location>
</feature>
<reference evidence="2 3" key="1">
    <citation type="submission" date="2019-07" db="EMBL/GenBank/DDBJ databases">
        <title>Genomics analysis of Aphanomyces spp. identifies a new class of oomycete effector associated with host adaptation.</title>
        <authorList>
            <person name="Gaulin E."/>
        </authorList>
    </citation>
    <scope>NUCLEOTIDE SEQUENCE [LARGE SCALE GENOMIC DNA]</scope>
    <source>
        <strain evidence="2 3">ATCC 201684</strain>
    </source>
</reference>
<evidence type="ECO:0000256" key="1">
    <source>
        <dbReference type="SAM" id="MobiDB-lite"/>
    </source>
</evidence>
<dbReference type="Proteomes" id="UP000481153">
    <property type="component" value="Unassembled WGS sequence"/>
</dbReference>
<proteinExistence type="predicted"/>
<protein>
    <submittedName>
        <fullName evidence="2">Uncharacterized protein</fullName>
    </submittedName>
</protein>
<dbReference type="EMBL" id="VJMJ01000155">
    <property type="protein sequence ID" value="KAF0730283.1"/>
    <property type="molecule type" value="Genomic_DNA"/>
</dbReference>
<gene>
    <name evidence="2" type="ORF">Ae201684_012284</name>
</gene>
<feature type="compositionally biased region" description="Acidic residues" evidence="1">
    <location>
        <begin position="13"/>
        <end position="25"/>
    </location>
</feature>
<keyword evidence="3" id="KW-1185">Reference proteome</keyword>
<sequence>MAMHNRHPHASPGEEDDGGIYDDDNNDKPTSLDDQEHLLVVCDGNAICAVRLWLLIVAGGGDQFLDSVCGHNSILQHALAVQEIGSHHHLASRVVHCSIDVSRSDETPWLWSIHFVSFCFSPCHDATYSTGHAKPPVLQLVRTHDETHQRHFVVGFDSNVHGVHVECQFGCLRPRLVESSVDSPRPYQEQRRSRARRNGNRGRVGTSGCCTDCRGRRRMWCVTSLRGGHSRRIHPRDASPCALRRGGCIHALSCPDANDVWPQNHPNMAGPDRHARGVCVPKTAALLCVERGELMTTGGETYAKVPPD</sequence>
<evidence type="ECO:0000313" key="2">
    <source>
        <dbReference type="EMBL" id="KAF0730283.1"/>
    </source>
</evidence>
<comment type="caution">
    <text evidence="2">The sequence shown here is derived from an EMBL/GenBank/DDBJ whole genome shotgun (WGS) entry which is preliminary data.</text>
</comment>
<accession>A0A6G0WS51</accession>
<organism evidence="2 3">
    <name type="scientific">Aphanomyces euteiches</name>
    <dbReference type="NCBI Taxonomy" id="100861"/>
    <lineage>
        <taxon>Eukaryota</taxon>
        <taxon>Sar</taxon>
        <taxon>Stramenopiles</taxon>
        <taxon>Oomycota</taxon>
        <taxon>Saprolegniomycetes</taxon>
        <taxon>Saprolegniales</taxon>
        <taxon>Verrucalvaceae</taxon>
        <taxon>Aphanomyces</taxon>
    </lineage>
</organism>
<evidence type="ECO:0000313" key="3">
    <source>
        <dbReference type="Proteomes" id="UP000481153"/>
    </source>
</evidence>
<dbReference type="AlphaFoldDB" id="A0A6G0WS51"/>
<feature type="region of interest" description="Disordered" evidence="1">
    <location>
        <begin position="1"/>
        <end position="27"/>
    </location>
</feature>
<name>A0A6G0WS51_9STRA</name>